<dbReference type="PANTHER" id="PTHR43317:SF1">
    <property type="entry name" value="THERMOSPERMINE SYNTHASE ACAULIS5"/>
    <property type="match status" value="1"/>
</dbReference>
<feature type="transmembrane region" description="Helical" evidence="2">
    <location>
        <begin position="144"/>
        <end position="164"/>
    </location>
</feature>
<dbReference type="GO" id="GO:0006596">
    <property type="term" value="P:polyamine biosynthetic process"/>
    <property type="evidence" value="ECO:0007669"/>
    <property type="project" value="UniProtKB-KW"/>
</dbReference>
<protein>
    <recommendedName>
        <fullName evidence="4">PABS domain-containing protein</fullName>
    </recommendedName>
</protein>
<evidence type="ECO:0000256" key="1">
    <source>
        <dbReference type="ARBA" id="ARBA00023115"/>
    </source>
</evidence>
<sequence>MQHKQILSLAFLNGAGIMAFEMICGKMLAPFYGTSLEVWAVTLAVVMSGLALGYWIGGRRSIKHDQVVSLCYLLFYAAIAVALAPILGKILFATAYNKFGTSGSIISSVVIILPYMVLAGMVSPILTHITTTDQHTAGESAGKIFSLSTIGGVLATFLTGYWMIPSIGLEYAVLAVAGVYFAISFILIAGQSFKIDRHAWLASALSLTLITTSAFSVSSTLFPGVLYRQSGLYGELMVADIPLHYKGKVYPRRMLLNNRVGQTNMNTYNNCSLWDYAHYLTNIAGAQPVGSDALLLGLAGGSIANEFVNLGFNVDAVDLDPRVYQVASQFFKLSPEVNFIEDDARHYLNTHEKIYNLIVIDLFTGEGVPNHIITRESLELLKKRLSSTGMVIINFHGYLEGKDGKGSRSVYKTLVDKGFTTRYITTPGKPGGRNTLFVATLNKEPQFFAQKTWRKTRCTTGWTAPSPVPLLVMQPSMYEDAFILQDEYPILDRLNKAAYADWRRYTIEHHLIELNKKGMPFF</sequence>
<feature type="transmembrane region" description="Helical" evidence="2">
    <location>
        <begin position="200"/>
        <end position="222"/>
    </location>
</feature>
<evidence type="ECO:0000313" key="3">
    <source>
        <dbReference type="EMBL" id="VAW61995.1"/>
    </source>
</evidence>
<dbReference type="PANTHER" id="PTHR43317">
    <property type="entry name" value="THERMOSPERMINE SYNTHASE ACAULIS5"/>
    <property type="match status" value="1"/>
</dbReference>
<proteinExistence type="predicted"/>
<name>A0A3B0X135_9ZZZZ</name>
<dbReference type="Gene3D" id="3.40.50.150">
    <property type="entry name" value="Vaccinia Virus protein VP39"/>
    <property type="match status" value="1"/>
</dbReference>
<keyword evidence="1" id="KW-0620">Polyamine biosynthesis</keyword>
<dbReference type="GO" id="GO:0010487">
    <property type="term" value="F:thermospermine synthase activity"/>
    <property type="evidence" value="ECO:0007669"/>
    <property type="project" value="TreeGrafter"/>
</dbReference>
<keyword evidence="2" id="KW-0472">Membrane</keyword>
<gene>
    <name evidence="3" type="ORF">MNBD_GAMMA10-1782</name>
</gene>
<feature type="transmembrane region" description="Helical" evidence="2">
    <location>
        <begin position="104"/>
        <end position="123"/>
    </location>
</feature>
<dbReference type="NCBIfam" id="NF037959">
    <property type="entry name" value="MFS_SpdSyn"/>
    <property type="match status" value="1"/>
</dbReference>
<dbReference type="AlphaFoldDB" id="A0A3B0X135"/>
<reference evidence="3" key="1">
    <citation type="submission" date="2018-06" db="EMBL/GenBank/DDBJ databases">
        <authorList>
            <person name="Zhirakovskaya E."/>
        </authorList>
    </citation>
    <scope>NUCLEOTIDE SEQUENCE</scope>
</reference>
<feature type="transmembrane region" description="Helical" evidence="2">
    <location>
        <begin position="7"/>
        <end position="32"/>
    </location>
</feature>
<feature type="transmembrane region" description="Helical" evidence="2">
    <location>
        <begin position="69"/>
        <end position="92"/>
    </location>
</feature>
<evidence type="ECO:0000256" key="2">
    <source>
        <dbReference type="SAM" id="Phobius"/>
    </source>
</evidence>
<keyword evidence="2" id="KW-1133">Transmembrane helix</keyword>
<accession>A0A3B0X135</accession>
<keyword evidence="2" id="KW-0812">Transmembrane</keyword>
<feature type="transmembrane region" description="Helical" evidence="2">
    <location>
        <begin position="38"/>
        <end position="57"/>
    </location>
</feature>
<dbReference type="EMBL" id="UOFJ01000058">
    <property type="protein sequence ID" value="VAW61995.1"/>
    <property type="molecule type" value="Genomic_DNA"/>
</dbReference>
<organism evidence="3">
    <name type="scientific">hydrothermal vent metagenome</name>
    <dbReference type="NCBI Taxonomy" id="652676"/>
    <lineage>
        <taxon>unclassified sequences</taxon>
        <taxon>metagenomes</taxon>
        <taxon>ecological metagenomes</taxon>
    </lineage>
</organism>
<dbReference type="SUPFAM" id="SSF53335">
    <property type="entry name" value="S-adenosyl-L-methionine-dependent methyltransferases"/>
    <property type="match status" value="1"/>
</dbReference>
<dbReference type="InterPro" id="IPR029063">
    <property type="entry name" value="SAM-dependent_MTases_sf"/>
</dbReference>
<evidence type="ECO:0008006" key="4">
    <source>
        <dbReference type="Google" id="ProtNLM"/>
    </source>
</evidence>
<feature type="transmembrane region" description="Helical" evidence="2">
    <location>
        <begin position="170"/>
        <end position="188"/>
    </location>
</feature>